<dbReference type="AlphaFoldDB" id="A0A139A9M5"/>
<feature type="region of interest" description="Disordered" evidence="1">
    <location>
        <begin position="60"/>
        <end position="176"/>
    </location>
</feature>
<reference evidence="2 3" key="1">
    <citation type="journal article" date="2015" name="Genome Biol. Evol.">
        <title>Phylogenomic analyses indicate that early fungi evolved digesting cell walls of algal ancestors of land plants.</title>
        <authorList>
            <person name="Chang Y."/>
            <person name="Wang S."/>
            <person name="Sekimoto S."/>
            <person name="Aerts A.L."/>
            <person name="Choi C."/>
            <person name="Clum A."/>
            <person name="LaButti K.M."/>
            <person name="Lindquist E.A."/>
            <person name="Yee Ngan C."/>
            <person name="Ohm R.A."/>
            <person name="Salamov A.A."/>
            <person name="Grigoriev I.V."/>
            <person name="Spatafora J.W."/>
            <person name="Berbee M.L."/>
        </authorList>
    </citation>
    <scope>NUCLEOTIDE SEQUENCE [LARGE SCALE GENOMIC DNA]</scope>
    <source>
        <strain evidence="2 3">JEL478</strain>
    </source>
</reference>
<sequence length="176" mass="19160">MGCKHQVGVLVSTFWPGAGSFDVGRDTTPFEYAGLHVVKQTGVSLSEACLIRVKQWSESRMQKGGNWGSPEAVDNKYFSSSSRPGSRSRSRSRAPRCSSRRDSPPRGGRSTPPPPSTAESRQGSAYRVECNPDCGSGQGSQGASGRNPRREFRDIQSRQETWDQMRCGSSSTARIA</sequence>
<evidence type="ECO:0000256" key="1">
    <source>
        <dbReference type="SAM" id="MobiDB-lite"/>
    </source>
</evidence>
<keyword evidence="3" id="KW-1185">Reference proteome</keyword>
<evidence type="ECO:0000313" key="2">
    <source>
        <dbReference type="EMBL" id="KXS13165.1"/>
    </source>
</evidence>
<dbReference type="Proteomes" id="UP000070544">
    <property type="component" value="Unassembled WGS sequence"/>
</dbReference>
<organism evidence="2 3">
    <name type="scientific">Gonapodya prolifera (strain JEL478)</name>
    <name type="common">Monoblepharis prolifera</name>
    <dbReference type="NCBI Taxonomy" id="1344416"/>
    <lineage>
        <taxon>Eukaryota</taxon>
        <taxon>Fungi</taxon>
        <taxon>Fungi incertae sedis</taxon>
        <taxon>Chytridiomycota</taxon>
        <taxon>Chytridiomycota incertae sedis</taxon>
        <taxon>Monoblepharidomycetes</taxon>
        <taxon>Monoblepharidales</taxon>
        <taxon>Gonapodyaceae</taxon>
        <taxon>Gonapodya</taxon>
    </lineage>
</organism>
<dbReference type="EMBL" id="KQ965781">
    <property type="protein sequence ID" value="KXS13165.1"/>
    <property type="molecule type" value="Genomic_DNA"/>
</dbReference>
<gene>
    <name evidence="2" type="ORF">M427DRAFT_383421</name>
</gene>
<evidence type="ECO:0000313" key="3">
    <source>
        <dbReference type="Proteomes" id="UP000070544"/>
    </source>
</evidence>
<proteinExistence type="predicted"/>
<feature type="compositionally biased region" description="Basic and acidic residues" evidence="1">
    <location>
        <begin position="148"/>
        <end position="163"/>
    </location>
</feature>
<accession>A0A139A9M5</accession>
<feature type="compositionally biased region" description="Polar residues" evidence="1">
    <location>
        <begin position="167"/>
        <end position="176"/>
    </location>
</feature>
<protein>
    <submittedName>
        <fullName evidence="2">Uncharacterized protein</fullName>
    </submittedName>
</protein>
<name>A0A139A9M5_GONPJ</name>